<evidence type="ECO:0000313" key="8">
    <source>
        <dbReference type="EMBL" id="AYJ87984.1"/>
    </source>
</evidence>
<dbReference type="Gene3D" id="3.40.50.150">
    <property type="entry name" value="Vaccinia Virus protein VP39"/>
    <property type="match status" value="1"/>
</dbReference>
<dbReference type="GO" id="GO:0102559">
    <property type="term" value="F:peptide chain release factor N(5)-glutamine methyltransferase activity"/>
    <property type="evidence" value="ECO:0007669"/>
    <property type="project" value="UniProtKB-EC"/>
</dbReference>
<feature type="domain" description="Methyltransferase small" evidence="6">
    <location>
        <begin position="96"/>
        <end position="183"/>
    </location>
</feature>
<dbReference type="NCBIfam" id="TIGR03534">
    <property type="entry name" value="RF_mod_PrmC"/>
    <property type="match status" value="1"/>
</dbReference>
<dbReference type="InterPro" id="IPR002052">
    <property type="entry name" value="DNA_methylase_N6_adenine_CS"/>
</dbReference>
<name>A0A494TKC4_SPHPE</name>
<keyword evidence="1 5" id="KW-0489">Methyltransferase</keyword>
<dbReference type="PANTHER" id="PTHR18895:SF74">
    <property type="entry name" value="MTRF1L RELEASE FACTOR GLUTAMINE METHYLTRANSFERASE"/>
    <property type="match status" value="1"/>
</dbReference>
<dbReference type="SUPFAM" id="SSF53335">
    <property type="entry name" value="S-adenosyl-L-methionine-dependent methyltransferases"/>
    <property type="match status" value="1"/>
</dbReference>
<dbReference type="EMBL" id="CP032829">
    <property type="protein sequence ID" value="AYJ87984.1"/>
    <property type="molecule type" value="Genomic_DNA"/>
</dbReference>
<keyword evidence="3 5" id="KW-0949">S-adenosyl-L-methionine</keyword>
<dbReference type="CDD" id="cd02440">
    <property type="entry name" value="AdoMet_MTases"/>
    <property type="match status" value="1"/>
</dbReference>
<evidence type="ECO:0000256" key="3">
    <source>
        <dbReference type="ARBA" id="ARBA00022691"/>
    </source>
</evidence>
<evidence type="ECO:0000259" key="6">
    <source>
        <dbReference type="Pfam" id="PF05175"/>
    </source>
</evidence>
<feature type="binding site" evidence="5">
    <location>
        <position position="161"/>
    </location>
    <ligand>
        <name>S-adenosyl-L-methionine</name>
        <dbReference type="ChEBI" id="CHEBI:59789"/>
    </ligand>
</feature>
<feature type="binding site" evidence="5">
    <location>
        <begin position="175"/>
        <end position="178"/>
    </location>
    <ligand>
        <name>substrate</name>
    </ligand>
</feature>
<organism evidence="8 9">
    <name type="scientific">Sphingomonas paeninsulae</name>
    <dbReference type="NCBI Taxonomy" id="2319844"/>
    <lineage>
        <taxon>Bacteria</taxon>
        <taxon>Pseudomonadati</taxon>
        <taxon>Pseudomonadota</taxon>
        <taxon>Alphaproteobacteria</taxon>
        <taxon>Sphingomonadales</taxon>
        <taxon>Sphingomonadaceae</taxon>
        <taxon>Sphingomonas</taxon>
    </lineage>
</organism>
<evidence type="ECO:0000256" key="5">
    <source>
        <dbReference type="HAMAP-Rule" id="MF_02126"/>
    </source>
</evidence>
<evidence type="ECO:0000256" key="4">
    <source>
        <dbReference type="ARBA" id="ARBA00048391"/>
    </source>
</evidence>
<dbReference type="InterPro" id="IPR029063">
    <property type="entry name" value="SAM-dependent_MTases_sf"/>
</dbReference>
<dbReference type="HAMAP" id="MF_02126">
    <property type="entry name" value="RF_methyltr_PrmC"/>
    <property type="match status" value="1"/>
</dbReference>
<gene>
    <name evidence="5 8" type="primary">prmC</name>
    <name evidence="8" type="ORF">D3Y57_13465</name>
</gene>
<dbReference type="AlphaFoldDB" id="A0A494TKC4"/>
<dbReference type="OrthoDB" id="9800643at2"/>
<feature type="binding site" evidence="5">
    <location>
        <position position="175"/>
    </location>
    <ligand>
        <name>S-adenosyl-L-methionine</name>
        <dbReference type="ChEBI" id="CHEBI:59789"/>
    </ligand>
</feature>
<keyword evidence="2 5" id="KW-0808">Transferase</keyword>
<dbReference type="KEGG" id="spha:D3Y57_13465"/>
<dbReference type="PANTHER" id="PTHR18895">
    <property type="entry name" value="HEMK METHYLTRANSFERASE"/>
    <property type="match status" value="1"/>
</dbReference>
<dbReference type="InterPro" id="IPR040758">
    <property type="entry name" value="PrmC_N"/>
</dbReference>
<evidence type="ECO:0000313" key="9">
    <source>
        <dbReference type="Proteomes" id="UP000276254"/>
    </source>
</evidence>
<feature type="binding site" evidence="5">
    <location>
        <begin position="109"/>
        <end position="113"/>
    </location>
    <ligand>
        <name>S-adenosyl-L-methionine</name>
        <dbReference type="ChEBI" id="CHEBI:59789"/>
    </ligand>
</feature>
<dbReference type="InterPro" id="IPR007848">
    <property type="entry name" value="Small_mtfrase_dom"/>
</dbReference>
<dbReference type="InterPro" id="IPR004556">
    <property type="entry name" value="HemK-like"/>
</dbReference>
<comment type="similarity">
    <text evidence="5">Belongs to the protein N5-glutamine methyltransferase family. PrmC subfamily.</text>
</comment>
<dbReference type="Proteomes" id="UP000276254">
    <property type="component" value="Chromosome"/>
</dbReference>
<evidence type="ECO:0000256" key="2">
    <source>
        <dbReference type="ARBA" id="ARBA00022679"/>
    </source>
</evidence>
<dbReference type="InterPro" id="IPR050320">
    <property type="entry name" value="N5-glutamine_MTase"/>
</dbReference>
<dbReference type="GO" id="GO:0003676">
    <property type="term" value="F:nucleic acid binding"/>
    <property type="evidence" value="ECO:0007669"/>
    <property type="project" value="InterPro"/>
</dbReference>
<keyword evidence="9" id="KW-1185">Reference proteome</keyword>
<dbReference type="NCBIfam" id="TIGR00536">
    <property type="entry name" value="hemK_fam"/>
    <property type="match status" value="1"/>
</dbReference>
<feature type="binding site" evidence="5">
    <location>
        <position position="132"/>
    </location>
    <ligand>
        <name>S-adenosyl-L-methionine</name>
        <dbReference type="ChEBI" id="CHEBI:59789"/>
    </ligand>
</feature>
<dbReference type="Gene3D" id="1.10.8.10">
    <property type="entry name" value="DNA helicase RuvA subunit, C-terminal domain"/>
    <property type="match status" value="1"/>
</dbReference>
<comment type="function">
    <text evidence="5">Methylates the class 1 translation termination release factors RF1/PrfA and RF2/PrfB on the glutamine residue of the universally conserved GGQ motif.</text>
</comment>
<feature type="domain" description="Release factor glutamine methyltransferase N-terminal" evidence="7">
    <location>
        <begin position="3"/>
        <end position="63"/>
    </location>
</feature>
<sequence>MFQATEALKKVSDTPRLDAELLLAKALGITRDALILGEKRPIPSTFVTLLNRRLAHEPIAYILETRDFWSISLRVTPAVLIPRPDSETLIEAALAHFGAQGPTRILDLGTGSGALLLAALAEWPNSSGLGVDASAEALAIARENAENLGLSSRAEFQQNNWANGVAQTFTLILCNPPYIESSATLDPQVSDYEPPSALYAGPHGLSDYRIIAPQLKNLLSPSGIACIEIGSTQRLAVTELLESHGMAVIFRKDLAGHDRCLIASHK</sequence>
<dbReference type="GO" id="GO:0032259">
    <property type="term" value="P:methylation"/>
    <property type="evidence" value="ECO:0007669"/>
    <property type="project" value="UniProtKB-KW"/>
</dbReference>
<proteinExistence type="inferred from homology"/>
<comment type="catalytic activity">
    <reaction evidence="4 5">
        <text>L-glutaminyl-[peptide chain release factor] + S-adenosyl-L-methionine = N(5)-methyl-L-glutaminyl-[peptide chain release factor] + S-adenosyl-L-homocysteine + H(+)</text>
        <dbReference type="Rhea" id="RHEA:42896"/>
        <dbReference type="Rhea" id="RHEA-COMP:10271"/>
        <dbReference type="Rhea" id="RHEA-COMP:10272"/>
        <dbReference type="ChEBI" id="CHEBI:15378"/>
        <dbReference type="ChEBI" id="CHEBI:30011"/>
        <dbReference type="ChEBI" id="CHEBI:57856"/>
        <dbReference type="ChEBI" id="CHEBI:59789"/>
        <dbReference type="ChEBI" id="CHEBI:61891"/>
        <dbReference type="EC" id="2.1.1.297"/>
    </reaction>
</comment>
<dbReference type="InterPro" id="IPR019874">
    <property type="entry name" value="RF_methyltr_PrmC"/>
</dbReference>
<reference evidence="8 9" key="1">
    <citation type="submission" date="2018-09" db="EMBL/GenBank/DDBJ databases">
        <title>Sphingomonas peninsula sp. nov., isolated from fildes peninsula, Antarctic soil.</title>
        <authorList>
            <person name="Yingchao G."/>
        </authorList>
    </citation>
    <scope>NUCLEOTIDE SEQUENCE [LARGE SCALE GENOMIC DNA]</scope>
    <source>
        <strain evidence="8 9">YZ-8</strain>
    </source>
</reference>
<evidence type="ECO:0000259" key="7">
    <source>
        <dbReference type="Pfam" id="PF17827"/>
    </source>
</evidence>
<dbReference type="Pfam" id="PF17827">
    <property type="entry name" value="PrmC_N"/>
    <property type="match status" value="1"/>
</dbReference>
<accession>A0A494TKC4</accession>
<protein>
    <recommendedName>
        <fullName evidence="5">Release factor glutamine methyltransferase</fullName>
        <shortName evidence="5">RF MTase</shortName>
        <ecNumber evidence="5">2.1.1.297</ecNumber>
    </recommendedName>
    <alternativeName>
        <fullName evidence="5">N5-glutamine methyltransferase PrmC</fullName>
    </alternativeName>
    <alternativeName>
        <fullName evidence="5">Protein-(glutamine-N5) MTase PrmC</fullName>
    </alternativeName>
    <alternativeName>
        <fullName evidence="5">Protein-glutamine N-methyltransferase PrmC</fullName>
    </alternativeName>
</protein>
<dbReference type="EC" id="2.1.1.297" evidence="5"/>
<dbReference type="PROSITE" id="PS00092">
    <property type="entry name" value="N6_MTASE"/>
    <property type="match status" value="1"/>
</dbReference>
<evidence type="ECO:0000256" key="1">
    <source>
        <dbReference type="ARBA" id="ARBA00022603"/>
    </source>
</evidence>
<dbReference type="Pfam" id="PF05175">
    <property type="entry name" value="MTS"/>
    <property type="match status" value="1"/>
</dbReference>